<keyword evidence="1" id="KW-0812">Transmembrane</keyword>
<reference evidence="3 4" key="1">
    <citation type="submission" date="2018-06" db="EMBL/GenBank/DDBJ databases">
        <title>Genomic Encyclopedia of Archaeal and Bacterial Type Strains, Phase II (KMG-II): from individual species to whole genera.</title>
        <authorList>
            <person name="Goeker M."/>
        </authorList>
    </citation>
    <scope>NUCLEOTIDE SEQUENCE [LARGE SCALE GENOMIC DNA]</scope>
    <source>
        <strain evidence="3 4">DSM 29821</strain>
    </source>
</reference>
<dbReference type="AlphaFoldDB" id="A0A327W684"/>
<comment type="caution">
    <text evidence="3">The sequence shown here is derived from an EMBL/GenBank/DDBJ whole genome shotgun (WGS) entry which is preliminary data.</text>
</comment>
<organism evidence="3 4">
    <name type="scientific">Chitinophaga dinghuensis</name>
    <dbReference type="NCBI Taxonomy" id="1539050"/>
    <lineage>
        <taxon>Bacteria</taxon>
        <taxon>Pseudomonadati</taxon>
        <taxon>Bacteroidota</taxon>
        <taxon>Chitinophagia</taxon>
        <taxon>Chitinophagales</taxon>
        <taxon>Chitinophagaceae</taxon>
        <taxon>Chitinophaga</taxon>
    </lineage>
</organism>
<dbReference type="InterPro" id="IPR000326">
    <property type="entry name" value="PAP2/HPO"/>
</dbReference>
<feature type="transmembrane region" description="Helical" evidence="1">
    <location>
        <begin position="80"/>
        <end position="102"/>
    </location>
</feature>
<evidence type="ECO:0000256" key="1">
    <source>
        <dbReference type="SAM" id="Phobius"/>
    </source>
</evidence>
<feature type="transmembrane region" description="Helical" evidence="1">
    <location>
        <begin position="183"/>
        <end position="201"/>
    </location>
</feature>
<dbReference type="InterPro" id="IPR036938">
    <property type="entry name" value="PAP2/HPO_sf"/>
</dbReference>
<gene>
    <name evidence="3" type="ORF">CLV59_102726</name>
</gene>
<feature type="transmembrane region" description="Helical" evidence="1">
    <location>
        <begin position="133"/>
        <end position="151"/>
    </location>
</feature>
<dbReference type="PANTHER" id="PTHR14969:SF13">
    <property type="entry name" value="AT30094P"/>
    <property type="match status" value="1"/>
</dbReference>
<keyword evidence="1" id="KW-0472">Membrane</keyword>
<proteinExistence type="predicted"/>
<name>A0A327W684_9BACT</name>
<evidence type="ECO:0000313" key="3">
    <source>
        <dbReference type="EMBL" id="RAJ86017.1"/>
    </source>
</evidence>
<dbReference type="PANTHER" id="PTHR14969">
    <property type="entry name" value="SPHINGOSINE-1-PHOSPHATE PHOSPHOHYDROLASE"/>
    <property type="match status" value="1"/>
</dbReference>
<dbReference type="EMBL" id="QLMA01000002">
    <property type="protein sequence ID" value="RAJ86017.1"/>
    <property type="molecule type" value="Genomic_DNA"/>
</dbReference>
<protein>
    <submittedName>
        <fullName evidence="3">PAP2 superfamily protein</fullName>
    </submittedName>
</protein>
<feature type="transmembrane region" description="Helical" evidence="1">
    <location>
        <begin position="52"/>
        <end position="73"/>
    </location>
</feature>
<dbReference type="RefSeq" id="WP_111591631.1">
    <property type="nucleotide sequence ID" value="NZ_QLMA01000002.1"/>
</dbReference>
<dbReference type="Gene3D" id="1.20.144.10">
    <property type="entry name" value="Phosphatidic acid phosphatase type 2/haloperoxidase"/>
    <property type="match status" value="1"/>
</dbReference>
<feature type="transmembrane region" description="Helical" evidence="1">
    <location>
        <begin position="12"/>
        <end position="32"/>
    </location>
</feature>
<keyword evidence="1" id="KW-1133">Transmembrane helix</keyword>
<sequence>MKTLLTLFRKNAYFFLPFVLWVVIGGILLASYSQRELFLSINGVHSKWADLLVTGLTYLGDGIMFSVILILMLVMQRFRLFFMGLASFLLAVLIVQVAKHYFSAPRPILYFGEEASTLVHTVKWVTVHSSNSFPSGHSAGAFGMFCFLALISPEKRWGFGFILLALVAAYTRIYLAQHFFADVYVGSIVGTLSSVTVYSLFRLRNNTVAPELCPEAVLNANAPA</sequence>
<feature type="transmembrane region" description="Helical" evidence="1">
    <location>
        <begin position="158"/>
        <end position="177"/>
    </location>
</feature>
<accession>A0A327W684</accession>
<dbReference type="SUPFAM" id="SSF48317">
    <property type="entry name" value="Acid phosphatase/Vanadium-dependent haloperoxidase"/>
    <property type="match status" value="1"/>
</dbReference>
<dbReference type="OrthoDB" id="9773582at2"/>
<dbReference type="CDD" id="cd01610">
    <property type="entry name" value="PAP2_like"/>
    <property type="match status" value="1"/>
</dbReference>
<evidence type="ECO:0000313" key="4">
    <source>
        <dbReference type="Proteomes" id="UP000249819"/>
    </source>
</evidence>
<feature type="domain" description="Phosphatidic acid phosphatase type 2/haloperoxidase" evidence="2">
    <location>
        <begin position="80"/>
        <end position="198"/>
    </location>
</feature>
<keyword evidence="4" id="KW-1185">Reference proteome</keyword>
<dbReference type="Pfam" id="PF01569">
    <property type="entry name" value="PAP2"/>
    <property type="match status" value="1"/>
</dbReference>
<evidence type="ECO:0000259" key="2">
    <source>
        <dbReference type="SMART" id="SM00014"/>
    </source>
</evidence>
<dbReference type="SMART" id="SM00014">
    <property type="entry name" value="acidPPc"/>
    <property type="match status" value="1"/>
</dbReference>
<dbReference type="Proteomes" id="UP000249819">
    <property type="component" value="Unassembled WGS sequence"/>
</dbReference>